<evidence type="ECO:0000313" key="8">
    <source>
        <dbReference type="Proteomes" id="UP000509510"/>
    </source>
</evidence>
<evidence type="ECO:0000256" key="4">
    <source>
        <dbReference type="ARBA" id="ARBA00023125"/>
    </source>
</evidence>
<dbReference type="PANTHER" id="PTHR36206">
    <property type="entry name" value="ASPERCRYPTIN BIOSYNTHESIS CLUSTER-SPECIFIC TRANSCRIPTION REGULATOR ATNN-RELATED"/>
    <property type="match status" value="1"/>
</dbReference>
<gene>
    <name evidence="7" type="ORF">TRUGW13939_06691</name>
</gene>
<evidence type="ECO:0000256" key="2">
    <source>
        <dbReference type="ARBA" id="ARBA00022833"/>
    </source>
</evidence>
<evidence type="ECO:0000256" key="3">
    <source>
        <dbReference type="ARBA" id="ARBA00023015"/>
    </source>
</evidence>
<keyword evidence="2" id="KW-0862">Zinc</keyword>
<dbReference type="InterPro" id="IPR052360">
    <property type="entry name" value="Transcr_Regulatory_Proteins"/>
</dbReference>
<dbReference type="OrthoDB" id="2593732at2759"/>
<reference evidence="8" key="1">
    <citation type="submission" date="2020-06" db="EMBL/GenBank/DDBJ databases">
        <title>A chromosome-scale genome assembly of Talaromyces rugulosus W13939.</title>
        <authorList>
            <person name="Wang B."/>
            <person name="Guo L."/>
            <person name="Ye K."/>
            <person name="Wang L."/>
        </authorList>
    </citation>
    <scope>NUCLEOTIDE SEQUENCE [LARGE SCALE GENOMIC DNA]</scope>
    <source>
        <strain evidence="8">W13939</strain>
    </source>
</reference>
<keyword evidence="4" id="KW-0238">DNA-binding</keyword>
<dbReference type="AlphaFoldDB" id="A0A7H8R1B4"/>
<protein>
    <submittedName>
        <fullName evidence="7">Uncharacterized protein</fullName>
    </submittedName>
</protein>
<dbReference type="GO" id="GO:0046872">
    <property type="term" value="F:metal ion binding"/>
    <property type="evidence" value="ECO:0007669"/>
    <property type="project" value="UniProtKB-KW"/>
</dbReference>
<dbReference type="RefSeq" id="XP_035345733.1">
    <property type="nucleotide sequence ID" value="XM_035489840.1"/>
</dbReference>
<dbReference type="Proteomes" id="UP000509510">
    <property type="component" value="Chromosome III"/>
</dbReference>
<evidence type="ECO:0000256" key="1">
    <source>
        <dbReference type="ARBA" id="ARBA00022723"/>
    </source>
</evidence>
<dbReference type="PANTHER" id="PTHR36206:SF16">
    <property type="entry name" value="TRANSCRIPTION FACTOR DOMAIN-CONTAINING PROTEIN-RELATED"/>
    <property type="match status" value="1"/>
</dbReference>
<keyword evidence="8" id="KW-1185">Reference proteome</keyword>
<keyword evidence="3" id="KW-0805">Transcription regulation</keyword>
<keyword evidence="6" id="KW-0539">Nucleus</keyword>
<dbReference type="GO" id="GO:0003677">
    <property type="term" value="F:DNA binding"/>
    <property type="evidence" value="ECO:0007669"/>
    <property type="project" value="UniProtKB-KW"/>
</dbReference>
<name>A0A7H8R1B4_TALRU</name>
<evidence type="ECO:0000313" key="7">
    <source>
        <dbReference type="EMBL" id="QKX59555.1"/>
    </source>
</evidence>
<accession>A0A7H8R1B4</accession>
<dbReference type="EMBL" id="CP055900">
    <property type="protein sequence ID" value="QKX59555.1"/>
    <property type="molecule type" value="Genomic_DNA"/>
</dbReference>
<dbReference type="GeneID" id="55994186"/>
<organism evidence="7 8">
    <name type="scientific">Talaromyces rugulosus</name>
    <name type="common">Penicillium rugulosum</name>
    <dbReference type="NCBI Taxonomy" id="121627"/>
    <lineage>
        <taxon>Eukaryota</taxon>
        <taxon>Fungi</taxon>
        <taxon>Dikarya</taxon>
        <taxon>Ascomycota</taxon>
        <taxon>Pezizomycotina</taxon>
        <taxon>Eurotiomycetes</taxon>
        <taxon>Eurotiomycetidae</taxon>
        <taxon>Eurotiales</taxon>
        <taxon>Trichocomaceae</taxon>
        <taxon>Talaromyces</taxon>
        <taxon>Talaromyces sect. Islandici</taxon>
    </lineage>
</organism>
<evidence type="ECO:0000256" key="6">
    <source>
        <dbReference type="ARBA" id="ARBA00023242"/>
    </source>
</evidence>
<sequence>MLDSLTSMFGRLDYEATMFDKTAPILQLRPSEGSDEIPCRFSSVAHARQYLDQLAADVFRFRAELLQRASSVSSSSLDVSEDRDWVRDYVTQNIASRRIVHCEEETVLLAELYRLQNNLTLWLFAFRSFTAFSSSLQETSICRVLQLLEIQHFYIFFIAQTYSDRTETACDRFMPLFKHIIGLAGSFVDCDTRSTSSGDDGTNVTTFTLESGISPSLFLIGLKCRDSNLRCHALRLLSENSCQEGMWEGALLAKFMKEVIDIEESYVIENETPKAEEIPEHARLSDVAVTGCDDMPGWGRVVGGVHVNPLGIVLHERAFVI</sequence>
<keyword evidence="1" id="KW-0479">Metal-binding</keyword>
<proteinExistence type="predicted"/>
<evidence type="ECO:0000256" key="5">
    <source>
        <dbReference type="ARBA" id="ARBA00023163"/>
    </source>
</evidence>
<keyword evidence="5" id="KW-0804">Transcription</keyword>
<dbReference type="KEGG" id="trg:TRUGW13939_06691"/>